<accession>A0A4Z1PSY4</accession>
<gene>
    <name evidence="2" type="ORF">E6O75_ATG03787</name>
</gene>
<feature type="region of interest" description="Disordered" evidence="1">
    <location>
        <begin position="304"/>
        <end position="355"/>
    </location>
</feature>
<dbReference type="Pfam" id="PF04177">
    <property type="entry name" value="TAP42"/>
    <property type="match status" value="1"/>
</dbReference>
<dbReference type="Proteomes" id="UP000298493">
    <property type="component" value="Unassembled WGS sequence"/>
</dbReference>
<dbReference type="Gene3D" id="1.25.40.540">
    <property type="entry name" value="TAP42-like family"/>
    <property type="match status" value="1"/>
</dbReference>
<reference evidence="2 3" key="1">
    <citation type="submission" date="2019-04" db="EMBL/GenBank/DDBJ databases">
        <title>High contiguity whole genome sequence and gene annotation resource for two Venturia nashicola isolates.</title>
        <authorList>
            <person name="Prokchorchik M."/>
            <person name="Won K."/>
            <person name="Lee Y."/>
            <person name="Choi E.D."/>
            <person name="Segonzac C."/>
            <person name="Sohn K.H."/>
        </authorList>
    </citation>
    <scope>NUCLEOTIDE SEQUENCE [LARGE SCALE GENOMIC DNA]</scope>
    <source>
        <strain evidence="2 3">PRI2</strain>
    </source>
</reference>
<evidence type="ECO:0000313" key="3">
    <source>
        <dbReference type="Proteomes" id="UP000298493"/>
    </source>
</evidence>
<feature type="region of interest" description="Disordered" evidence="1">
    <location>
        <begin position="211"/>
        <end position="262"/>
    </location>
</feature>
<dbReference type="STRING" id="86259.A0A4Z1PSY4"/>
<dbReference type="OrthoDB" id="10261753at2759"/>
<feature type="compositionally biased region" description="Basic and acidic residues" evidence="1">
    <location>
        <begin position="323"/>
        <end position="345"/>
    </location>
</feature>
<evidence type="ECO:0000256" key="1">
    <source>
        <dbReference type="SAM" id="MobiDB-lite"/>
    </source>
</evidence>
<dbReference type="GO" id="GO:0051721">
    <property type="term" value="F:protein phosphatase 2A binding"/>
    <property type="evidence" value="ECO:0007669"/>
    <property type="project" value="TreeGrafter"/>
</dbReference>
<organism evidence="2 3">
    <name type="scientific">Venturia nashicola</name>
    <dbReference type="NCBI Taxonomy" id="86259"/>
    <lineage>
        <taxon>Eukaryota</taxon>
        <taxon>Fungi</taxon>
        <taxon>Dikarya</taxon>
        <taxon>Ascomycota</taxon>
        <taxon>Pezizomycotina</taxon>
        <taxon>Dothideomycetes</taxon>
        <taxon>Pleosporomycetidae</taxon>
        <taxon>Venturiales</taxon>
        <taxon>Venturiaceae</taxon>
        <taxon>Venturia</taxon>
    </lineage>
</organism>
<dbReference type="EMBL" id="SNSC02000003">
    <property type="protein sequence ID" value="TID25924.1"/>
    <property type="molecule type" value="Genomic_DNA"/>
</dbReference>
<name>A0A4Z1PSY4_9PEZI</name>
<dbReference type="PANTHER" id="PTHR10933:SF9">
    <property type="entry name" value="IMMUNOGLOBULIN-BINDING PROTEIN 1"/>
    <property type="match status" value="1"/>
</dbReference>
<dbReference type="GO" id="GO:0035303">
    <property type="term" value="P:regulation of dephosphorylation"/>
    <property type="evidence" value="ECO:0007669"/>
    <property type="project" value="TreeGrafter"/>
</dbReference>
<dbReference type="InterPro" id="IPR007304">
    <property type="entry name" value="TAP46-like"/>
</dbReference>
<dbReference type="InterPro" id="IPR038511">
    <property type="entry name" value="TAP42/TAP46-like_sf"/>
</dbReference>
<dbReference type="AlphaFoldDB" id="A0A4Z1PSY4"/>
<protein>
    <submittedName>
        <fullName evidence="2">Type 2A phosphatase-associated protein 42</fullName>
    </submittedName>
</protein>
<comment type="caution">
    <text evidence="2">The sequence shown here is derived from an EMBL/GenBank/DDBJ whole genome shotgun (WGS) entry which is preliminary data.</text>
</comment>
<dbReference type="GO" id="GO:0009966">
    <property type="term" value="P:regulation of signal transduction"/>
    <property type="evidence" value="ECO:0007669"/>
    <property type="project" value="InterPro"/>
</dbReference>
<sequence>MDDQPRSLRVLFSDAEGLRQAAETSSLSPMSSEFQENLTSAIATYEQCLKVARQVSLFSPNESLEDINSGDLQYLLINYHLAELIQRITSGNRRANVVKARQCYESFLKLLDQYDMLSTADSRMYEQYTDSPDTFATASTTNAQARRDTKIARFKEEKELKRKLEHLRQNPLALQNDDAALRDLHLTAVTLAVHQTFQSLELINLELQMLSMAPPAPPPGQERDSHDSRERGSDRNGYSERLDHPRTSLAGLTGPILSKEGKPLRPFTLLDKRTQLQQGVFRPDHNLPTMSIDEYLAEEKKRGGMIEGGGEASGIRPEPDEDNYSKADEETLKARAWDDFKEENPKGAGNTINRG</sequence>
<dbReference type="PANTHER" id="PTHR10933">
    <property type="entry name" value="IMMUNOGLOBULIN-BINDING PROTEIN 1"/>
    <property type="match status" value="1"/>
</dbReference>
<feature type="compositionally biased region" description="Basic and acidic residues" evidence="1">
    <location>
        <begin position="221"/>
        <end position="246"/>
    </location>
</feature>
<proteinExistence type="predicted"/>
<keyword evidence="3" id="KW-1185">Reference proteome</keyword>
<dbReference type="GO" id="GO:0005829">
    <property type="term" value="C:cytosol"/>
    <property type="evidence" value="ECO:0007669"/>
    <property type="project" value="TreeGrafter"/>
</dbReference>
<evidence type="ECO:0000313" key="2">
    <source>
        <dbReference type="EMBL" id="TID25924.1"/>
    </source>
</evidence>